<evidence type="ECO:0000313" key="1">
    <source>
        <dbReference type="EMBL" id="EMZ29677.1"/>
    </source>
</evidence>
<dbReference type="Proteomes" id="UP000012589">
    <property type="component" value="Unassembled WGS sequence"/>
</dbReference>
<proteinExistence type="predicted"/>
<name>N2AKB9_9FIRM</name>
<comment type="caution">
    <text evidence="1">The sequence shown here is derived from an EMBL/GenBank/DDBJ whole genome shotgun (WGS) entry which is preliminary data.</text>
</comment>
<gene>
    <name evidence="1" type="ORF">C823_01770</name>
</gene>
<reference evidence="1 2" key="1">
    <citation type="journal article" date="2014" name="Genome Announc.">
        <title>Draft genome sequences of the altered schaedler flora, a defined bacterial community from gnotobiotic mice.</title>
        <authorList>
            <person name="Wannemuehler M.J."/>
            <person name="Overstreet A.M."/>
            <person name="Ward D.V."/>
            <person name="Phillips G.J."/>
        </authorList>
    </citation>
    <scope>NUCLEOTIDE SEQUENCE [LARGE SCALE GENOMIC DNA]</scope>
    <source>
        <strain evidence="1 2">ASF492</strain>
    </source>
</reference>
<dbReference type="PATRIC" id="fig|1235802.3.peg.1874"/>
<dbReference type="AlphaFoldDB" id="N2AKB9"/>
<evidence type="ECO:0000313" key="2">
    <source>
        <dbReference type="Proteomes" id="UP000012589"/>
    </source>
</evidence>
<dbReference type="HOGENOM" id="CLU_2493229_0_0_9"/>
<keyword evidence="2" id="KW-1185">Reference proteome</keyword>
<organism evidence="1 2">
    <name type="scientific">Eubacterium plexicaudatum ASF492</name>
    <dbReference type="NCBI Taxonomy" id="1235802"/>
    <lineage>
        <taxon>Bacteria</taxon>
        <taxon>Bacillati</taxon>
        <taxon>Bacillota</taxon>
        <taxon>Clostridia</taxon>
        <taxon>Eubacteriales</taxon>
        <taxon>Eubacteriaceae</taxon>
        <taxon>Eubacterium</taxon>
    </lineage>
</organism>
<accession>N2AKB9</accession>
<sequence length="86" mass="9880">MTQVAMIFEEEKQQAVNEAAIKTTVEECKYFGASKQGAAERIIEKFNISQNEAVKMVKNFGSLISARISMNRYPKCYPKFFFNQKT</sequence>
<dbReference type="EMBL" id="AQFT01000056">
    <property type="protein sequence ID" value="EMZ29677.1"/>
    <property type="molecule type" value="Genomic_DNA"/>
</dbReference>
<protein>
    <submittedName>
        <fullName evidence="1">Uncharacterized protein</fullName>
    </submittedName>
</protein>